<dbReference type="RefSeq" id="WP_245910844.1">
    <property type="nucleotide sequence ID" value="NZ_FXYH01000011.1"/>
</dbReference>
<keyword evidence="2" id="KW-0489">Methyltransferase</keyword>
<dbReference type="PANTHER" id="PTHR43861">
    <property type="entry name" value="TRANS-ACONITATE 2-METHYLTRANSFERASE-RELATED"/>
    <property type="match status" value="1"/>
</dbReference>
<dbReference type="InterPro" id="IPR029063">
    <property type="entry name" value="SAM-dependent_MTases_sf"/>
</dbReference>
<dbReference type="InterPro" id="IPR023149">
    <property type="entry name" value="Trans_acon_MeTrfase_C"/>
</dbReference>
<reference evidence="2 3" key="1">
    <citation type="submission" date="2017-05" db="EMBL/GenBank/DDBJ databases">
        <authorList>
            <person name="Song R."/>
            <person name="Chenine A.L."/>
            <person name="Ruprecht R.M."/>
        </authorList>
    </citation>
    <scope>NUCLEOTIDE SEQUENCE [LARGE SCALE GENOMIC DNA]</scope>
    <source>
        <strain evidence="2 3">CECT 8663</strain>
    </source>
</reference>
<dbReference type="EC" id="2.1.1.144" evidence="2"/>
<dbReference type="InterPro" id="IPR013216">
    <property type="entry name" value="Methyltransf_11"/>
</dbReference>
<dbReference type="Gene3D" id="1.10.150.290">
    <property type="entry name" value="S-adenosyl-L-methionine-dependent methyltransferases"/>
    <property type="match status" value="1"/>
</dbReference>
<keyword evidence="2" id="KW-0808">Transferase</keyword>
<evidence type="ECO:0000259" key="1">
    <source>
        <dbReference type="Pfam" id="PF08241"/>
    </source>
</evidence>
<sequence length="262" mass="28530">MSNRQGAQWNPGAYHKFKGLRLRPAIDLIHALPALPAGPIVDLGCGSGAAGPALKNLGAPLIGVDSSAEMLTEANTSGHYDSLTKIDIADWSAQTPPALIFSNAALHWLPDHADLLPRLVGSLAPGGTLALQMPHQNNAPSHRIWKSLTEEFWPGRIDFDSGPRVLLPATYYHMLAPLGELSLWETEYYQMLAPSDVGHPVRRFTEATYALPILQNLNEDEQTRLISAYEAVIGSAYPAADDGTVLFPFRRLFMILTRTDAA</sequence>
<dbReference type="GO" id="GO:0032259">
    <property type="term" value="P:methylation"/>
    <property type="evidence" value="ECO:0007669"/>
    <property type="project" value="UniProtKB-KW"/>
</dbReference>
<dbReference type="CDD" id="cd02440">
    <property type="entry name" value="AdoMet_MTases"/>
    <property type="match status" value="1"/>
</dbReference>
<keyword evidence="3" id="KW-1185">Reference proteome</keyword>
<dbReference type="Gene3D" id="3.40.50.150">
    <property type="entry name" value="Vaccinia Virus protein VP39"/>
    <property type="match status" value="1"/>
</dbReference>
<name>A0A238KQJ1_9RHOB</name>
<evidence type="ECO:0000313" key="2">
    <source>
        <dbReference type="EMBL" id="SMX45083.1"/>
    </source>
</evidence>
<dbReference type="Proteomes" id="UP000220836">
    <property type="component" value="Unassembled WGS sequence"/>
</dbReference>
<dbReference type="GO" id="GO:0030798">
    <property type="term" value="F:trans-aconitate 2-methyltransferase activity"/>
    <property type="evidence" value="ECO:0007669"/>
    <property type="project" value="UniProtKB-EC"/>
</dbReference>
<dbReference type="PANTHER" id="PTHR43861:SF1">
    <property type="entry name" value="TRANS-ACONITATE 2-METHYLTRANSFERASE"/>
    <property type="match status" value="1"/>
</dbReference>
<dbReference type="AlphaFoldDB" id="A0A238KQJ1"/>
<organism evidence="2 3">
    <name type="scientific">Pelagimonas varians</name>
    <dbReference type="NCBI Taxonomy" id="696760"/>
    <lineage>
        <taxon>Bacteria</taxon>
        <taxon>Pseudomonadati</taxon>
        <taxon>Pseudomonadota</taxon>
        <taxon>Alphaproteobacteria</taxon>
        <taxon>Rhodobacterales</taxon>
        <taxon>Roseobacteraceae</taxon>
        <taxon>Pelagimonas</taxon>
    </lineage>
</organism>
<feature type="domain" description="Methyltransferase type 11" evidence="1">
    <location>
        <begin position="41"/>
        <end position="130"/>
    </location>
</feature>
<dbReference type="EMBL" id="FXYH01000011">
    <property type="protein sequence ID" value="SMX45083.1"/>
    <property type="molecule type" value="Genomic_DNA"/>
</dbReference>
<gene>
    <name evidence="2" type="primary">tam</name>
    <name evidence="2" type="ORF">PEV8663_02956</name>
</gene>
<accession>A0A238KQJ1</accession>
<protein>
    <submittedName>
        <fullName evidence="2">Trans-aconitate 2-methyltransferase</fullName>
        <ecNumber evidence="2">2.1.1.144</ecNumber>
    </submittedName>
</protein>
<dbReference type="Pfam" id="PF08241">
    <property type="entry name" value="Methyltransf_11"/>
    <property type="match status" value="1"/>
</dbReference>
<proteinExistence type="predicted"/>
<dbReference type="SUPFAM" id="SSF53335">
    <property type="entry name" value="S-adenosyl-L-methionine-dependent methyltransferases"/>
    <property type="match status" value="1"/>
</dbReference>
<evidence type="ECO:0000313" key="3">
    <source>
        <dbReference type="Proteomes" id="UP000220836"/>
    </source>
</evidence>